<evidence type="ECO:0000313" key="1">
    <source>
        <dbReference type="EMBL" id="QHT92139.1"/>
    </source>
</evidence>
<organism evidence="1">
    <name type="scientific">viral metagenome</name>
    <dbReference type="NCBI Taxonomy" id="1070528"/>
    <lineage>
        <taxon>unclassified sequences</taxon>
        <taxon>metagenomes</taxon>
        <taxon>organismal metagenomes</taxon>
    </lineage>
</organism>
<reference evidence="1" key="1">
    <citation type="journal article" date="2020" name="Nature">
        <title>Giant virus diversity and host interactions through global metagenomics.</title>
        <authorList>
            <person name="Schulz F."/>
            <person name="Roux S."/>
            <person name="Paez-Espino D."/>
            <person name="Jungbluth S."/>
            <person name="Walsh D.A."/>
            <person name="Denef V.J."/>
            <person name="McMahon K.D."/>
            <person name="Konstantinidis K.T."/>
            <person name="Eloe-Fadrosh E.A."/>
            <person name="Kyrpides N.C."/>
            <person name="Woyke T."/>
        </authorList>
    </citation>
    <scope>NUCLEOTIDE SEQUENCE</scope>
    <source>
        <strain evidence="1">GVMAG-M-3300023184-86</strain>
    </source>
</reference>
<dbReference type="EMBL" id="MN740178">
    <property type="protein sequence ID" value="QHT92139.1"/>
    <property type="molecule type" value="Genomic_DNA"/>
</dbReference>
<accession>A0A6C0IH54</accession>
<sequence>MSHNNTWVCPECYYQICEKGEQETHYNLDPDCENDYKVSRIEDEIDEILDSAYNLSEDEIAKLRNTRHTCSVKDNPDFDYSIHNFDHLQEIHIDTHNTKTEREEQEDFWDKQYEEYLRLNTCDEDEDIDDLPPLGSATAEKVARTKEILDNYIDIMEHHNKNSTPQYDTEDINLMIDKYIMNNRIQSSAKKEELDDDSKPLMTRCRCDDSPRKYITCCECGECEEEMYSFRYKSSLYCNTCAYEVCGIMIDKPSYPIKDYSMSYNHETRMPLLDEDGGLYYTADPVLDVFYNTPNPPDDLLLDA</sequence>
<protein>
    <submittedName>
        <fullName evidence="1">Uncharacterized protein</fullName>
    </submittedName>
</protein>
<dbReference type="AlphaFoldDB" id="A0A6C0IH54"/>
<name>A0A6C0IH54_9ZZZZ</name>
<proteinExistence type="predicted"/>